<dbReference type="Proteomes" id="UP000248326">
    <property type="component" value="Unassembled WGS sequence"/>
</dbReference>
<dbReference type="AlphaFoldDB" id="A0A318SBG4"/>
<dbReference type="RefSeq" id="WP_170130949.1">
    <property type="nucleotide sequence ID" value="NZ_QJSX01000005.1"/>
</dbReference>
<reference evidence="1 2" key="1">
    <citation type="submission" date="2018-06" db="EMBL/GenBank/DDBJ databases">
        <title>Genomic Encyclopedia of Type Strains, Phase IV (KMG-IV): sequencing the most valuable type-strain genomes for metagenomic binning, comparative biology and taxonomic classification.</title>
        <authorList>
            <person name="Goeker M."/>
        </authorList>
    </citation>
    <scope>NUCLEOTIDE SEQUENCE [LARGE SCALE GENOMIC DNA]</scope>
    <source>
        <strain evidence="1 2">DSM 18048</strain>
    </source>
</reference>
<proteinExistence type="predicted"/>
<evidence type="ECO:0000313" key="1">
    <source>
        <dbReference type="EMBL" id="PYE54541.1"/>
    </source>
</evidence>
<organism evidence="1 2">
    <name type="scientific">Deinococcus yavapaiensis KR-236</name>
    <dbReference type="NCBI Taxonomy" id="694435"/>
    <lineage>
        <taxon>Bacteria</taxon>
        <taxon>Thermotogati</taxon>
        <taxon>Deinococcota</taxon>
        <taxon>Deinococci</taxon>
        <taxon>Deinococcales</taxon>
        <taxon>Deinococcaceae</taxon>
        <taxon>Deinococcus</taxon>
    </lineage>
</organism>
<comment type="caution">
    <text evidence="1">The sequence shown here is derived from an EMBL/GenBank/DDBJ whole genome shotgun (WGS) entry which is preliminary data.</text>
</comment>
<gene>
    <name evidence="1" type="ORF">DES52_105179</name>
</gene>
<dbReference type="EMBL" id="QJSX01000005">
    <property type="protein sequence ID" value="PYE54541.1"/>
    <property type="molecule type" value="Genomic_DNA"/>
</dbReference>
<sequence length="103" mass="11485">MRGLPTAKPFGILLEHHPQSADVVRPSWSLAEPNRVVSCFFGFAPSASSFSKLNRTHAAQEDELLAVERERYLGKVSREQIFALMHLRASSFSRFRPLEGGSA</sequence>
<protein>
    <submittedName>
        <fullName evidence="1">Uncharacterized protein</fullName>
    </submittedName>
</protein>
<evidence type="ECO:0000313" key="2">
    <source>
        <dbReference type="Proteomes" id="UP000248326"/>
    </source>
</evidence>
<keyword evidence="2" id="KW-1185">Reference proteome</keyword>
<accession>A0A318SBG4</accession>
<name>A0A318SBG4_9DEIO</name>